<organism evidence="1">
    <name type="scientific">Menopon gallinae</name>
    <name type="common">poultry shaft louse</name>
    <dbReference type="NCBI Taxonomy" id="328185"/>
    <lineage>
        <taxon>Eukaryota</taxon>
        <taxon>Metazoa</taxon>
        <taxon>Ecdysozoa</taxon>
        <taxon>Arthropoda</taxon>
        <taxon>Hexapoda</taxon>
        <taxon>Insecta</taxon>
        <taxon>Pterygota</taxon>
        <taxon>Neoptera</taxon>
        <taxon>Paraneoptera</taxon>
        <taxon>Psocodea</taxon>
        <taxon>Troctomorpha</taxon>
        <taxon>Phthiraptera</taxon>
        <taxon>Amblycera</taxon>
        <taxon>Menoponidae</taxon>
        <taxon>Menopon</taxon>
    </lineage>
</organism>
<reference evidence="1" key="1">
    <citation type="journal article" date="2024" name="Gigascience">
        <title>Chromosome-level genome of the poultry shaft louse Menopon gallinae provides insight into the host-switching and adaptive evolution of parasitic lice.</title>
        <authorList>
            <person name="Xu Y."/>
            <person name="Ma L."/>
            <person name="Liu S."/>
            <person name="Liang Y."/>
            <person name="Liu Q."/>
            <person name="He Z."/>
            <person name="Tian L."/>
            <person name="Duan Y."/>
            <person name="Cai W."/>
            <person name="Li H."/>
            <person name="Song F."/>
        </authorList>
    </citation>
    <scope>NUCLEOTIDE SEQUENCE</scope>
    <source>
        <strain evidence="1">Cailab_2023a</strain>
    </source>
</reference>
<gene>
    <name evidence="1" type="ORF">PYX00_003645</name>
</gene>
<sequence length="522" mass="60042">MTEIKKRKKGQILNNNEKQLILNLMHYLRERNSGTSVSELIREISKATGCSERTIYKIRKEASKGLTAKTCRTKPRKRENKNSRNFKYDSYVKSSIRMKVHNYMYEKSAPTLNAILCLVNSDSDLPNFKRTTLHTLLKEIGFVYEQNGKKLLLTERCDSIKCRQEYLKDIRRFRSENRQIVYTGETVMNLMKKELKKDEGVVCHTVQENSVIDPVFISSTLNCGAVDTILVDGSEVCTGATLVYTIDACNFDNALNDTTHNLIEIGTPEVQEGKCYSGNLPDNKLLDDNSYTIGESSRVEPETDITGYNNISNSKVSNELRFTIMHAGSETGLLDGVEHVVLDKKRNDVENFERWFINKLLPKIPANSVVVVDNNLYHKKNEDIPDGSWKKHQIKSWLASRNANITEIHKKRDLLAVVNGLRSPYSTRQRIVELASQRGIILVSLPPYHYELNPLNMVWAQVKCYIRSNMRTFKVKIIKQLVKEAFYAITNVNWMDYVHHIRRMEDLLWTEDGGNQNAMDKT</sequence>
<name>A0AAW2I3B2_9NEOP</name>
<proteinExistence type="predicted"/>
<accession>A0AAW2I3B2</accession>
<dbReference type="EMBL" id="JARGDH010000002">
    <property type="protein sequence ID" value="KAL0275935.1"/>
    <property type="molecule type" value="Genomic_DNA"/>
</dbReference>
<dbReference type="AlphaFoldDB" id="A0AAW2I3B2"/>
<dbReference type="Gene3D" id="3.30.420.10">
    <property type="entry name" value="Ribonuclease H-like superfamily/Ribonuclease H"/>
    <property type="match status" value="1"/>
</dbReference>
<protein>
    <recommendedName>
        <fullName evidence="2">Tc1-like transposase DDE domain-containing protein</fullName>
    </recommendedName>
</protein>
<dbReference type="PANTHER" id="PTHR33939:SF1">
    <property type="entry name" value="DUF4371 DOMAIN-CONTAINING PROTEIN"/>
    <property type="match status" value="1"/>
</dbReference>
<dbReference type="InterPro" id="IPR036397">
    <property type="entry name" value="RNaseH_sf"/>
</dbReference>
<dbReference type="GO" id="GO:0003676">
    <property type="term" value="F:nucleic acid binding"/>
    <property type="evidence" value="ECO:0007669"/>
    <property type="project" value="InterPro"/>
</dbReference>
<evidence type="ECO:0008006" key="2">
    <source>
        <dbReference type="Google" id="ProtNLM"/>
    </source>
</evidence>
<evidence type="ECO:0000313" key="1">
    <source>
        <dbReference type="EMBL" id="KAL0275935.1"/>
    </source>
</evidence>
<dbReference type="PANTHER" id="PTHR33939">
    <property type="entry name" value="PROTEIN CBG22215"/>
    <property type="match status" value="1"/>
</dbReference>
<comment type="caution">
    <text evidence="1">The sequence shown here is derived from an EMBL/GenBank/DDBJ whole genome shotgun (WGS) entry which is preliminary data.</text>
</comment>